<gene>
    <name evidence="2" type="ORF">T459_30770</name>
</gene>
<feature type="compositionally biased region" description="Polar residues" evidence="1">
    <location>
        <begin position="48"/>
        <end position="59"/>
    </location>
</feature>
<organism evidence="2 3">
    <name type="scientific">Capsicum annuum</name>
    <name type="common">Capsicum pepper</name>
    <dbReference type="NCBI Taxonomy" id="4072"/>
    <lineage>
        <taxon>Eukaryota</taxon>
        <taxon>Viridiplantae</taxon>
        <taxon>Streptophyta</taxon>
        <taxon>Embryophyta</taxon>
        <taxon>Tracheophyta</taxon>
        <taxon>Spermatophyta</taxon>
        <taxon>Magnoliopsida</taxon>
        <taxon>eudicotyledons</taxon>
        <taxon>Gunneridae</taxon>
        <taxon>Pentapetalae</taxon>
        <taxon>asterids</taxon>
        <taxon>lamiids</taxon>
        <taxon>Solanales</taxon>
        <taxon>Solanaceae</taxon>
        <taxon>Solanoideae</taxon>
        <taxon>Capsiceae</taxon>
        <taxon>Capsicum</taxon>
    </lineage>
</organism>
<dbReference type="EMBL" id="AYRZ02000012">
    <property type="protein sequence ID" value="PHT66345.1"/>
    <property type="molecule type" value="Genomic_DNA"/>
</dbReference>
<keyword evidence="3" id="KW-1185">Reference proteome</keyword>
<reference evidence="2 3" key="2">
    <citation type="journal article" date="2017" name="Genome Biol.">
        <title>New reference genome sequences of hot pepper reveal the massive evolution of plant disease-resistance genes by retroduplication.</title>
        <authorList>
            <person name="Kim S."/>
            <person name="Park J."/>
            <person name="Yeom S.I."/>
            <person name="Kim Y.M."/>
            <person name="Seo E."/>
            <person name="Kim K.T."/>
            <person name="Kim M.S."/>
            <person name="Lee J.M."/>
            <person name="Cheong K."/>
            <person name="Shin H.S."/>
            <person name="Kim S.B."/>
            <person name="Han K."/>
            <person name="Lee J."/>
            <person name="Park M."/>
            <person name="Lee H.A."/>
            <person name="Lee H.Y."/>
            <person name="Lee Y."/>
            <person name="Oh S."/>
            <person name="Lee J.H."/>
            <person name="Choi E."/>
            <person name="Choi E."/>
            <person name="Lee S.E."/>
            <person name="Jeon J."/>
            <person name="Kim H."/>
            <person name="Choi G."/>
            <person name="Song H."/>
            <person name="Lee J."/>
            <person name="Lee S.C."/>
            <person name="Kwon J.K."/>
            <person name="Lee H.Y."/>
            <person name="Koo N."/>
            <person name="Hong Y."/>
            <person name="Kim R.W."/>
            <person name="Kang W.H."/>
            <person name="Huh J.H."/>
            <person name="Kang B.C."/>
            <person name="Yang T.J."/>
            <person name="Lee Y.H."/>
            <person name="Bennetzen J.L."/>
            <person name="Choi D."/>
        </authorList>
    </citation>
    <scope>NUCLEOTIDE SEQUENCE [LARGE SCALE GENOMIC DNA]</scope>
    <source>
        <strain evidence="3">cv. CM334</strain>
    </source>
</reference>
<evidence type="ECO:0000313" key="2">
    <source>
        <dbReference type="EMBL" id="PHT66345.1"/>
    </source>
</evidence>
<accession>A0A2G2Y9A9</accession>
<comment type="caution">
    <text evidence="2">The sequence shown here is derived from an EMBL/GenBank/DDBJ whole genome shotgun (WGS) entry which is preliminary data.</text>
</comment>
<feature type="region of interest" description="Disordered" evidence="1">
    <location>
        <begin position="1"/>
        <end position="77"/>
    </location>
</feature>
<name>A0A2G2Y9A9_CAPAN</name>
<evidence type="ECO:0000313" key="3">
    <source>
        <dbReference type="Proteomes" id="UP000222542"/>
    </source>
</evidence>
<proteinExistence type="predicted"/>
<feature type="compositionally biased region" description="Polar residues" evidence="1">
    <location>
        <begin position="18"/>
        <end position="30"/>
    </location>
</feature>
<sequence length="77" mass="8124">MSEGDVLIQDASGKESSKPTTKVDMTNQGLDATPCNRASKKQKAKVGSANSQNDNTIDQGSDDAPQKKTSKKQDVVA</sequence>
<dbReference type="Proteomes" id="UP000222542">
    <property type="component" value="Unassembled WGS sequence"/>
</dbReference>
<dbReference type="AlphaFoldDB" id="A0A2G2Y9A9"/>
<protein>
    <submittedName>
        <fullName evidence="2">Uncharacterized protein</fullName>
    </submittedName>
</protein>
<reference evidence="2 3" key="1">
    <citation type="journal article" date="2014" name="Nat. Genet.">
        <title>Genome sequence of the hot pepper provides insights into the evolution of pungency in Capsicum species.</title>
        <authorList>
            <person name="Kim S."/>
            <person name="Park M."/>
            <person name="Yeom S.I."/>
            <person name="Kim Y.M."/>
            <person name="Lee J.M."/>
            <person name="Lee H.A."/>
            <person name="Seo E."/>
            <person name="Choi J."/>
            <person name="Cheong K."/>
            <person name="Kim K.T."/>
            <person name="Jung K."/>
            <person name="Lee G.W."/>
            <person name="Oh S.K."/>
            <person name="Bae C."/>
            <person name="Kim S.B."/>
            <person name="Lee H.Y."/>
            <person name="Kim S.Y."/>
            <person name="Kim M.S."/>
            <person name="Kang B.C."/>
            <person name="Jo Y.D."/>
            <person name="Yang H.B."/>
            <person name="Jeong H.J."/>
            <person name="Kang W.H."/>
            <person name="Kwon J.K."/>
            <person name="Shin C."/>
            <person name="Lim J.Y."/>
            <person name="Park J.H."/>
            <person name="Huh J.H."/>
            <person name="Kim J.S."/>
            <person name="Kim B.D."/>
            <person name="Cohen O."/>
            <person name="Paran I."/>
            <person name="Suh M.C."/>
            <person name="Lee S.B."/>
            <person name="Kim Y.K."/>
            <person name="Shin Y."/>
            <person name="Noh S.J."/>
            <person name="Park J."/>
            <person name="Seo Y.S."/>
            <person name="Kwon S.Y."/>
            <person name="Kim H.A."/>
            <person name="Park J.M."/>
            <person name="Kim H.J."/>
            <person name="Choi S.B."/>
            <person name="Bosland P.W."/>
            <person name="Reeves G."/>
            <person name="Jo S.H."/>
            <person name="Lee B.W."/>
            <person name="Cho H.T."/>
            <person name="Choi H.S."/>
            <person name="Lee M.S."/>
            <person name="Yu Y."/>
            <person name="Do Choi Y."/>
            <person name="Park B.S."/>
            <person name="van Deynze A."/>
            <person name="Ashrafi H."/>
            <person name="Hill T."/>
            <person name="Kim W.T."/>
            <person name="Pai H.S."/>
            <person name="Ahn H.K."/>
            <person name="Yeam I."/>
            <person name="Giovannoni J.J."/>
            <person name="Rose J.K."/>
            <person name="Sorensen I."/>
            <person name="Lee S.J."/>
            <person name="Kim R.W."/>
            <person name="Choi I.Y."/>
            <person name="Choi B.S."/>
            <person name="Lim J.S."/>
            <person name="Lee Y.H."/>
            <person name="Choi D."/>
        </authorList>
    </citation>
    <scope>NUCLEOTIDE SEQUENCE [LARGE SCALE GENOMIC DNA]</scope>
    <source>
        <strain evidence="3">cv. CM334</strain>
    </source>
</reference>
<evidence type="ECO:0000256" key="1">
    <source>
        <dbReference type="SAM" id="MobiDB-lite"/>
    </source>
</evidence>
<dbReference type="Gramene" id="PHT66345">
    <property type="protein sequence ID" value="PHT66345"/>
    <property type="gene ID" value="T459_30770"/>
</dbReference>